<evidence type="ECO:0000259" key="6">
    <source>
        <dbReference type="Pfam" id="PF08281"/>
    </source>
</evidence>
<dbReference type="SUPFAM" id="SSF88659">
    <property type="entry name" value="Sigma3 and sigma4 domains of RNA polymerase sigma factors"/>
    <property type="match status" value="1"/>
</dbReference>
<dbReference type="GeneID" id="302994053"/>
<dbReference type="Proteomes" id="UP000297872">
    <property type="component" value="Unassembled WGS sequence"/>
</dbReference>
<comment type="caution">
    <text evidence="7">The sequence shown here is derived from an EMBL/GenBank/DDBJ whole genome shotgun (WGS) entry which is preliminary data.</text>
</comment>
<dbReference type="InterPro" id="IPR007627">
    <property type="entry name" value="RNA_pol_sigma70_r2"/>
</dbReference>
<name>A0A4Y8VVS6_9BACT</name>
<sequence length="168" mass="20007">MDRQSFEKLFKDNYSKAYYLALRILHDDEASKDVVSDAFELVWKRVRYQDVDNISSYLLTTVKNVSLDYIRRQDIRSRYVLASMKETEMVVNSVYDHWDVHEEKIKAIMGALTELTPRTQQIVQLCYVEHKKYREVAAELDISESAVKKHIMQALSYMRQKFKDAEFY</sequence>
<gene>
    <name evidence="7" type="ORF">EXN75_01925</name>
</gene>
<evidence type="ECO:0000256" key="4">
    <source>
        <dbReference type="ARBA" id="ARBA00023163"/>
    </source>
</evidence>
<dbReference type="InterPro" id="IPR014284">
    <property type="entry name" value="RNA_pol_sigma-70_dom"/>
</dbReference>
<dbReference type="Pfam" id="PF08281">
    <property type="entry name" value="Sigma70_r4_2"/>
    <property type="match status" value="1"/>
</dbReference>
<keyword evidence="4" id="KW-0804">Transcription</keyword>
<evidence type="ECO:0000313" key="8">
    <source>
        <dbReference type="Proteomes" id="UP000297872"/>
    </source>
</evidence>
<evidence type="ECO:0000259" key="5">
    <source>
        <dbReference type="Pfam" id="PF04542"/>
    </source>
</evidence>
<dbReference type="InterPro" id="IPR013325">
    <property type="entry name" value="RNA_pol_sigma_r2"/>
</dbReference>
<keyword evidence="3" id="KW-0731">Sigma factor</keyword>
<dbReference type="GO" id="GO:0006352">
    <property type="term" value="P:DNA-templated transcription initiation"/>
    <property type="evidence" value="ECO:0007669"/>
    <property type="project" value="InterPro"/>
</dbReference>
<dbReference type="GO" id="GO:0016987">
    <property type="term" value="F:sigma factor activity"/>
    <property type="evidence" value="ECO:0007669"/>
    <property type="project" value="UniProtKB-KW"/>
</dbReference>
<accession>A0A4Y8VVS6</accession>
<dbReference type="NCBIfam" id="TIGR02937">
    <property type="entry name" value="sigma70-ECF"/>
    <property type="match status" value="1"/>
</dbReference>
<dbReference type="EMBL" id="SGVY01000003">
    <property type="protein sequence ID" value="TFH84361.1"/>
    <property type="molecule type" value="Genomic_DNA"/>
</dbReference>
<dbReference type="PANTHER" id="PTHR43133:SF46">
    <property type="entry name" value="RNA POLYMERASE SIGMA-70 FACTOR ECF SUBFAMILY"/>
    <property type="match status" value="1"/>
</dbReference>
<evidence type="ECO:0000256" key="2">
    <source>
        <dbReference type="ARBA" id="ARBA00023015"/>
    </source>
</evidence>
<comment type="similarity">
    <text evidence="1">Belongs to the sigma-70 factor family. ECF subfamily.</text>
</comment>
<evidence type="ECO:0000313" key="7">
    <source>
        <dbReference type="EMBL" id="TFH84361.1"/>
    </source>
</evidence>
<protein>
    <submittedName>
        <fullName evidence="7">Sigma-70 family RNA polymerase sigma factor</fullName>
    </submittedName>
</protein>
<proteinExistence type="inferred from homology"/>
<dbReference type="AlphaFoldDB" id="A0A4Y8VVS6"/>
<dbReference type="Gene3D" id="1.10.1740.10">
    <property type="match status" value="1"/>
</dbReference>
<dbReference type="PANTHER" id="PTHR43133">
    <property type="entry name" value="RNA POLYMERASE ECF-TYPE SIGMA FACTO"/>
    <property type="match status" value="1"/>
</dbReference>
<reference evidence="7 8" key="1">
    <citation type="submission" date="2019-02" db="EMBL/GenBank/DDBJ databases">
        <title>Draft Genome Sequence of the Prevotella sp. BCRC 81118, Isolated from Human Feces.</title>
        <authorList>
            <person name="Huang C.-H."/>
        </authorList>
    </citation>
    <scope>NUCLEOTIDE SEQUENCE [LARGE SCALE GENOMIC DNA]</scope>
    <source>
        <strain evidence="7 8">BCRC 81118</strain>
    </source>
</reference>
<organism evidence="7 8">
    <name type="scientific">Segatella hominis</name>
    <dbReference type="NCBI Taxonomy" id="2518605"/>
    <lineage>
        <taxon>Bacteria</taxon>
        <taxon>Pseudomonadati</taxon>
        <taxon>Bacteroidota</taxon>
        <taxon>Bacteroidia</taxon>
        <taxon>Bacteroidales</taxon>
        <taxon>Prevotellaceae</taxon>
        <taxon>Segatella</taxon>
    </lineage>
</organism>
<feature type="domain" description="RNA polymerase sigma-70 region 2" evidence="5">
    <location>
        <begin position="9"/>
        <end position="74"/>
    </location>
</feature>
<dbReference type="InterPro" id="IPR013324">
    <property type="entry name" value="RNA_pol_sigma_r3/r4-like"/>
</dbReference>
<dbReference type="InterPro" id="IPR036388">
    <property type="entry name" value="WH-like_DNA-bd_sf"/>
</dbReference>
<dbReference type="Pfam" id="PF04542">
    <property type="entry name" value="Sigma70_r2"/>
    <property type="match status" value="1"/>
</dbReference>
<dbReference type="OrthoDB" id="1093111at2"/>
<dbReference type="InterPro" id="IPR013249">
    <property type="entry name" value="RNA_pol_sigma70_r4_t2"/>
</dbReference>
<keyword evidence="2" id="KW-0805">Transcription regulation</keyword>
<dbReference type="SUPFAM" id="SSF88946">
    <property type="entry name" value="Sigma2 domain of RNA polymerase sigma factors"/>
    <property type="match status" value="1"/>
</dbReference>
<dbReference type="Gene3D" id="1.10.10.10">
    <property type="entry name" value="Winged helix-like DNA-binding domain superfamily/Winged helix DNA-binding domain"/>
    <property type="match status" value="1"/>
</dbReference>
<feature type="domain" description="RNA polymerase sigma factor 70 region 4 type 2" evidence="6">
    <location>
        <begin position="107"/>
        <end position="156"/>
    </location>
</feature>
<dbReference type="RefSeq" id="WP_134842580.1">
    <property type="nucleotide sequence ID" value="NZ_SGVY01000003.1"/>
</dbReference>
<evidence type="ECO:0000256" key="1">
    <source>
        <dbReference type="ARBA" id="ARBA00010641"/>
    </source>
</evidence>
<keyword evidence="8" id="KW-1185">Reference proteome</keyword>
<dbReference type="InterPro" id="IPR039425">
    <property type="entry name" value="RNA_pol_sigma-70-like"/>
</dbReference>
<dbReference type="GO" id="GO:0003677">
    <property type="term" value="F:DNA binding"/>
    <property type="evidence" value="ECO:0007669"/>
    <property type="project" value="InterPro"/>
</dbReference>
<evidence type="ECO:0000256" key="3">
    <source>
        <dbReference type="ARBA" id="ARBA00023082"/>
    </source>
</evidence>